<evidence type="ECO:0000259" key="4">
    <source>
        <dbReference type="PROSITE" id="PS50042"/>
    </source>
</evidence>
<evidence type="ECO:0000256" key="1">
    <source>
        <dbReference type="ARBA" id="ARBA00018719"/>
    </source>
</evidence>
<keyword evidence="2" id="KW-0285">Flavoprotein</keyword>
<dbReference type="AlphaFoldDB" id="A0A1H2A816"/>
<evidence type="ECO:0000256" key="3">
    <source>
        <dbReference type="ARBA" id="ARBA00023002"/>
    </source>
</evidence>
<keyword evidence="6" id="KW-1185">Reference proteome</keyword>
<dbReference type="RefSeq" id="WP_146689848.1">
    <property type="nucleotide sequence ID" value="NZ_LT629750.1"/>
</dbReference>
<organism evidence="5 6">
    <name type="scientific">Bradyrhizobium canariense</name>
    <dbReference type="NCBI Taxonomy" id="255045"/>
    <lineage>
        <taxon>Bacteria</taxon>
        <taxon>Pseudomonadati</taxon>
        <taxon>Pseudomonadota</taxon>
        <taxon>Alphaproteobacteria</taxon>
        <taxon>Hyphomicrobiales</taxon>
        <taxon>Nitrobacteraceae</taxon>
        <taxon>Bradyrhizobium</taxon>
    </lineage>
</organism>
<dbReference type="PRINTS" id="PR00368">
    <property type="entry name" value="FADPNR"/>
</dbReference>
<dbReference type="EMBL" id="LT629750">
    <property type="protein sequence ID" value="SDT42110.1"/>
    <property type="molecule type" value="Genomic_DNA"/>
</dbReference>
<keyword evidence="3" id="KW-0560">Oxidoreductase</keyword>
<dbReference type="InterPro" id="IPR036188">
    <property type="entry name" value="FAD/NAD-bd_sf"/>
</dbReference>
<dbReference type="InterPro" id="IPR000595">
    <property type="entry name" value="cNMP-bd_dom"/>
</dbReference>
<name>A0A1H2A816_9BRAD</name>
<evidence type="ECO:0000313" key="5">
    <source>
        <dbReference type="EMBL" id="SDT42110.1"/>
    </source>
</evidence>
<proteinExistence type="predicted"/>
<dbReference type="InterPro" id="IPR023753">
    <property type="entry name" value="FAD/NAD-binding_dom"/>
</dbReference>
<protein>
    <recommendedName>
        <fullName evidence="1">Thioredoxin reductase</fullName>
    </recommendedName>
</protein>
<dbReference type="Gene3D" id="2.60.120.10">
    <property type="entry name" value="Jelly Rolls"/>
    <property type="match status" value="1"/>
</dbReference>
<evidence type="ECO:0000256" key="2">
    <source>
        <dbReference type="ARBA" id="ARBA00022630"/>
    </source>
</evidence>
<dbReference type="InterPro" id="IPR018490">
    <property type="entry name" value="cNMP-bd_dom_sf"/>
</dbReference>
<dbReference type="PROSITE" id="PS50042">
    <property type="entry name" value="CNMP_BINDING_3"/>
    <property type="match status" value="1"/>
</dbReference>
<dbReference type="PANTHER" id="PTHR48105">
    <property type="entry name" value="THIOREDOXIN REDUCTASE 1-RELATED-RELATED"/>
    <property type="match status" value="1"/>
</dbReference>
<dbReference type="InterPro" id="IPR014710">
    <property type="entry name" value="RmlC-like_jellyroll"/>
</dbReference>
<dbReference type="SUPFAM" id="SSF51905">
    <property type="entry name" value="FAD/NAD(P)-binding domain"/>
    <property type="match status" value="1"/>
</dbReference>
<dbReference type="Pfam" id="PF07992">
    <property type="entry name" value="Pyr_redox_2"/>
    <property type="match status" value="1"/>
</dbReference>
<dbReference type="InterPro" id="IPR050097">
    <property type="entry name" value="Ferredoxin-NADP_redctase_2"/>
</dbReference>
<dbReference type="Proteomes" id="UP000243904">
    <property type="component" value="Chromosome I"/>
</dbReference>
<evidence type="ECO:0000313" key="6">
    <source>
        <dbReference type="Proteomes" id="UP000243904"/>
    </source>
</evidence>
<dbReference type="Gene3D" id="3.50.50.60">
    <property type="entry name" value="FAD/NAD(P)-binding domain"/>
    <property type="match status" value="2"/>
</dbReference>
<dbReference type="SUPFAM" id="SSF51206">
    <property type="entry name" value="cAMP-binding domain-like"/>
    <property type="match status" value="1"/>
</dbReference>
<accession>A0A1H2A816</accession>
<reference evidence="6" key="1">
    <citation type="submission" date="2016-10" db="EMBL/GenBank/DDBJ databases">
        <authorList>
            <person name="Varghese N."/>
            <person name="Submissions S."/>
        </authorList>
    </citation>
    <scope>NUCLEOTIDE SEQUENCE [LARGE SCALE GENOMIC DNA]</scope>
    <source>
        <strain evidence="6">GAS369</strain>
    </source>
</reference>
<feature type="domain" description="Cyclic nucleotide-binding" evidence="4">
    <location>
        <begin position="1"/>
        <end position="133"/>
    </location>
</feature>
<gene>
    <name evidence="5" type="ORF">SAMN05444158_5960</name>
</gene>
<dbReference type="GO" id="GO:0016491">
    <property type="term" value="F:oxidoreductase activity"/>
    <property type="evidence" value="ECO:0007669"/>
    <property type="project" value="UniProtKB-KW"/>
</dbReference>
<dbReference type="PRINTS" id="PR00469">
    <property type="entry name" value="PNDRDTASEII"/>
</dbReference>
<dbReference type="CDD" id="cd00038">
    <property type="entry name" value="CAP_ED"/>
    <property type="match status" value="1"/>
</dbReference>
<sequence>MLLEDRLAQIVPTLTPAQIQFALRFASGPERRFAPDEKLLDVGDRDMAVWLVVEGGIVASRRDGLGREGIFATGGPGQFSGEVSDLAGHASLAMVCAGPNGCTAYPFDLPHLRALLISSADIGELMMRAFILRRAALLEGDSVGSVILGEAGSPATVRLRGLLTRNSYPHSLIDAGGTEGKALVERLGVQAADLPILICPNGTVLRRPSDTEAGVGLGIVPDIKPGTTYDVIVVGAGPAGLAVAVYAASEGLSVLVVDSRSFGGQAGASSRIENYLGFPTGISGQALTARAFLQAQKFGAQFAVPVSVVELDCSQPPLHRVALDNGVSICGRTVVIASGARYRRPEIENLDRFEATSVSYWATTIEAALCEGRDIVLVGGGNSAGQAAVFLAAHARQVHLAVRSSGLDASMSRYLIDRIKATPNIDLRVRTAVTGLSGTADGTLESIDMTCRESGDSRRVDARHMFLFIGADPNTQWLDRRITLDNKGFVATGSDPQLPLATSSPGVFAIGDVRRGSVKRVAAGVGEGAAAVAQIHAYLATLHS</sequence>